<dbReference type="EMBL" id="BRXW01000218">
    <property type="protein sequence ID" value="GMI14784.1"/>
    <property type="molecule type" value="Genomic_DNA"/>
</dbReference>
<sequence>MNPSIFLPNDCWSAVVQFIGDLQTLQNFKNCSSYLSKVSLRHYIACPWMRVTHEFDFRRRDGEGEKDDVVDKKHPGIRARIRGKAMRTEEGMEMKSCYAGCNENAGFAEVDPYEFGGGPMSIEIKMRFKSFEQDWARVFDFRNSFEDSISLMNFNHCFGSWDAPRISWEVSQGSKKCEIGDNSTCFSKGEDDHIVFTVKGNTAKIYKNGVLGLTSADGLEPLRMKRHFHTIGAMVHSSAATYGAGGSTCQHVHGNVSYFRMFDGIELTSEDVDKMYSRNDEFN</sequence>
<dbReference type="SUPFAM" id="SSF49899">
    <property type="entry name" value="Concanavalin A-like lectins/glucanases"/>
    <property type="match status" value="1"/>
</dbReference>
<proteinExistence type="predicted"/>
<reference evidence="2" key="1">
    <citation type="journal article" date="2023" name="Commun. Biol.">
        <title>Genome analysis of Parmales, the sister group of diatoms, reveals the evolutionary specialization of diatoms from phago-mixotrophs to photoautotrophs.</title>
        <authorList>
            <person name="Ban H."/>
            <person name="Sato S."/>
            <person name="Yoshikawa S."/>
            <person name="Yamada K."/>
            <person name="Nakamura Y."/>
            <person name="Ichinomiya M."/>
            <person name="Sato N."/>
            <person name="Blanc-Mathieu R."/>
            <person name="Endo H."/>
            <person name="Kuwata A."/>
            <person name="Ogata H."/>
        </authorList>
    </citation>
    <scope>NUCLEOTIDE SEQUENCE [LARGE SCALE GENOMIC DNA]</scope>
    <source>
        <strain evidence="2">NIES 3700</strain>
    </source>
</reference>
<evidence type="ECO:0000313" key="1">
    <source>
        <dbReference type="EMBL" id="GMI14784.1"/>
    </source>
</evidence>
<accession>A0A9W7FLG0</accession>
<organism evidence="1 2">
    <name type="scientific">Triparma laevis f. longispina</name>
    <dbReference type="NCBI Taxonomy" id="1714387"/>
    <lineage>
        <taxon>Eukaryota</taxon>
        <taxon>Sar</taxon>
        <taxon>Stramenopiles</taxon>
        <taxon>Ochrophyta</taxon>
        <taxon>Bolidophyceae</taxon>
        <taxon>Parmales</taxon>
        <taxon>Triparmaceae</taxon>
        <taxon>Triparma</taxon>
    </lineage>
</organism>
<dbReference type="AlphaFoldDB" id="A0A9W7FLG0"/>
<comment type="caution">
    <text evidence="1">The sequence shown here is derived from an EMBL/GenBank/DDBJ whole genome shotgun (WGS) entry which is preliminary data.</text>
</comment>
<name>A0A9W7FLG0_9STRA</name>
<dbReference type="InterPro" id="IPR013320">
    <property type="entry name" value="ConA-like_dom_sf"/>
</dbReference>
<gene>
    <name evidence="1" type="ORF">TrLO_g4337</name>
</gene>
<dbReference type="OrthoDB" id="10329712at2759"/>
<keyword evidence="2" id="KW-1185">Reference proteome</keyword>
<protein>
    <recommendedName>
        <fullName evidence="3">Concanavalin A-like lectin/glucanase domain-containing protein</fullName>
    </recommendedName>
</protein>
<evidence type="ECO:0008006" key="3">
    <source>
        <dbReference type="Google" id="ProtNLM"/>
    </source>
</evidence>
<dbReference type="Proteomes" id="UP001165122">
    <property type="component" value="Unassembled WGS sequence"/>
</dbReference>
<evidence type="ECO:0000313" key="2">
    <source>
        <dbReference type="Proteomes" id="UP001165122"/>
    </source>
</evidence>
<dbReference type="Gene3D" id="2.60.120.200">
    <property type="match status" value="1"/>
</dbReference>